<dbReference type="GO" id="GO:0005886">
    <property type="term" value="C:plasma membrane"/>
    <property type="evidence" value="ECO:0007669"/>
    <property type="project" value="UniProtKB-SubCell"/>
</dbReference>
<dbReference type="InterPro" id="IPR050297">
    <property type="entry name" value="LipidA_mod_glycosyltrf_83"/>
</dbReference>
<evidence type="ECO:0000313" key="11">
    <source>
        <dbReference type="Proteomes" id="UP000199564"/>
    </source>
</evidence>
<keyword evidence="5 8" id="KW-0812">Transmembrane</keyword>
<evidence type="ECO:0000256" key="2">
    <source>
        <dbReference type="ARBA" id="ARBA00022475"/>
    </source>
</evidence>
<evidence type="ECO:0000256" key="5">
    <source>
        <dbReference type="ARBA" id="ARBA00022692"/>
    </source>
</evidence>
<evidence type="ECO:0000256" key="7">
    <source>
        <dbReference type="ARBA" id="ARBA00023136"/>
    </source>
</evidence>
<feature type="transmembrane region" description="Helical" evidence="8">
    <location>
        <begin position="266"/>
        <end position="283"/>
    </location>
</feature>
<feature type="domain" description="Glycosyltransferase RgtA/B/C/D-like" evidence="9">
    <location>
        <begin position="50"/>
        <end position="207"/>
    </location>
</feature>
<keyword evidence="2" id="KW-1003">Cell membrane</keyword>
<dbReference type="STRING" id="226506.SAMN04488519_101364"/>
<dbReference type="PANTHER" id="PTHR33908:SF11">
    <property type="entry name" value="MEMBRANE PROTEIN"/>
    <property type="match status" value="1"/>
</dbReference>
<evidence type="ECO:0000256" key="8">
    <source>
        <dbReference type="SAM" id="Phobius"/>
    </source>
</evidence>
<evidence type="ECO:0000256" key="4">
    <source>
        <dbReference type="ARBA" id="ARBA00022679"/>
    </source>
</evidence>
<accession>A0A1I5B2Z3</accession>
<feature type="transmembrane region" description="Helical" evidence="8">
    <location>
        <begin position="124"/>
        <end position="141"/>
    </location>
</feature>
<dbReference type="AlphaFoldDB" id="A0A1I5B2Z3"/>
<dbReference type="GO" id="GO:0009103">
    <property type="term" value="P:lipopolysaccharide biosynthetic process"/>
    <property type="evidence" value="ECO:0007669"/>
    <property type="project" value="UniProtKB-ARBA"/>
</dbReference>
<gene>
    <name evidence="10" type="ORF">SAMN04488519_101364</name>
</gene>
<feature type="transmembrane region" description="Helical" evidence="8">
    <location>
        <begin position="241"/>
        <end position="259"/>
    </location>
</feature>
<comment type="subcellular location">
    <subcellularLocation>
        <location evidence="1">Cell membrane</location>
        <topology evidence="1">Multi-pass membrane protein</topology>
    </subcellularLocation>
</comment>
<feature type="transmembrane region" description="Helical" evidence="8">
    <location>
        <begin position="43"/>
        <end position="61"/>
    </location>
</feature>
<keyword evidence="7 8" id="KW-0472">Membrane</keyword>
<feature type="transmembrane region" description="Helical" evidence="8">
    <location>
        <begin position="289"/>
        <end position="306"/>
    </location>
</feature>
<keyword evidence="6 8" id="KW-1133">Transmembrane helix</keyword>
<protein>
    <submittedName>
        <fullName evidence="10">Dolichyl-phosphate-mannose-protein mannosyltransferase</fullName>
    </submittedName>
</protein>
<name>A0A1I5B2Z3_9BACT</name>
<organism evidence="10 11">
    <name type="scientific">Algoriphagus ornithinivorans</name>
    <dbReference type="NCBI Taxonomy" id="226506"/>
    <lineage>
        <taxon>Bacteria</taxon>
        <taxon>Pseudomonadati</taxon>
        <taxon>Bacteroidota</taxon>
        <taxon>Cytophagia</taxon>
        <taxon>Cytophagales</taxon>
        <taxon>Cyclobacteriaceae</taxon>
        <taxon>Algoriphagus</taxon>
    </lineage>
</organism>
<keyword evidence="4 10" id="KW-0808">Transferase</keyword>
<evidence type="ECO:0000259" key="9">
    <source>
        <dbReference type="Pfam" id="PF13231"/>
    </source>
</evidence>
<keyword evidence="11" id="KW-1185">Reference proteome</keyword>
<evidence type="ECO:0000256" key="6">
    <source>
        <dbReference type="ARBA" id="ARBA00022989"/>
    </source>
</evidence>
<reference evidence="11" key="1">
    <citation type="submission" date="2016-10" db="EMBL/GenBank/DDBJ databases">
        <authorList>
            <person name="Varghese N."/>
            <person name="Submissions S."/>
        </authorList>
    </citation>
    <scope>NUCLEOTIDE SEQUENCE [LARGE SCALE GENOMIC DNA]</scope>
    <source>
        <strain evidence="11">DSM 15282</strain>
    </source>
</reference>
<dbReference type="GO" id="GO:0016763">
    <property type="term" value="F:pentosyltransferase activity"/>
    <property type="evidence" value="ECO:0007669"/>
    <property type="project" value="TreeGrafter"/>
</dbReference>
<dbReference type="Proteomes" id="UP000199564">
    <property type="component" value="Unassembled WGS sequence"/>
</dbReference>
<feature type="transmembrane region" description="Helical" evidence="8">
    <location>
        <begin position="73"/>
        <end position="91"/>
    </location>
</feature>
<feature type="transmembrane region" description="Helical" evidence="8">
    <location>
        <begin position="190"/>
        <end position="209"/>
    </location>
</feature>
<keyword evidence="3 10" id="KW-0328">Glycosyltransferase</keyword>
<evidence type="ECO:0000313" key="10">
    <source>
        <dbReference type="EMBL" id="SFN69001.1"/>
    </source>
</evidence>
<dbReference type="Pfam" id="PF13231">
    <property type="entry name" value="PMT_2"/>
    <property type="match status" value="1"/>
</dbReference>
<sequence>MRRDYLILSFFICLKFILQWLVVHPDFELHRDEFLHLDQADHLAWGYLSVPPFTSWNSLLIRWLGNTEFWVRFFPALYGALTIWVIWKLVGKLGGDLFAKSLSAVALLCSALIRLNILYQPNSVDILCWTLVFYFLVKLIRDQDPKNWYGIALSFAFGFLNKYSIAFLGLGLLLGILATPQRKLLISKQVLFAILIFILLISPNLLWQWKNGWPVLTHMDYLSRYQLANNSRIGFLMEQLLFFYPSLFIWIIGFGALAFSKKYRDYRLIPWTFVLTLALFTFFKAKAYYAIGLYPVIVAFGAFQLSEFIRNSSLFKQAIRQNLLRSALLILPIGLFVPAVPLIHPFYSPERVLNSPPAYSKLGLNRWEDGKEYPLPQDFADMLGWKEMATLVDEAFAQMPEKGRTMVICTNYGQAGAINFYTQTLGLKAFTMNADYLYWFDLEEPVDHLILVRSDFEKLTEEEINFFEEHRLIGKVNHPLAREKGTTVHYLRGAKIPVNPILEEEIREEKKMWEREEN</sequence>
<feature type="transmembrane region" description="Helical" evidence="8">
    <location>
        <begin position="5"/>
        <end position="23"/>
    </location>
</feature>
<feature type="transmembrane region" description="Helical" evidence="8">
    <location>
        <begin position="147"/>
        <end position="178"/>
    </location>
</feature>
<evidence type="ECO:0000256" key="3">
    <source>
        <dbReference type="ARBA" id="ARBA00022676"/>
    </source>
</evidence>
<dbReference type="PANTHER" id="PTHR33908">
    <property type="entry name" value="MANNOSYLTRANSFERASE YKCB-RELATED"/>
    <property type="match status" value="1"/>
</dbReference>
<feature type="transmembrane region" description="Helical" evidence="8">
    <location>
        <begin position="97"/>
        <end position="117"/>
    </location>
</feature>
<proteinExistence type="predicted"/>
<evidence type="ECO:0000256" key="1">
    <source>
        <dbReference type="ARBA" id="ARBA00004651"/>
    </source>
</evidence>
<dbReference type="InterPro" id="IPR038731">
    <property type="entry name" value="RgtA/B/C-like"/>
</dbReference>
<feature type="transmembrane region" description="Helical" evidence="8">
    <location>
        <begin position="327"/>
        <end position="347"/>
    </location>
</feature>
<dbReference type="EMBL" id="FOVW01000001">
    <property type="protein sequence ID" value="SFN69001.1"/>
    <property type="molecule type" value="Genomic_DNA"/>
</dbReference>